<dbReference type="CDD" id="cd00093">
    <property type="entry name" value="HTH_XRE"/>
    <property type="match status" value="1"/>
</dbReference>
<accession>A0ABP9E7D2</accession>
<sequence length="111" mass="11781">MAIDQTLRLLARARGLTTAEIATAIPRAGVATVAAWMRGEKTPAREQLDALARTFGVPVGALLAELASTFDPARTKGEHDLLEAYRRLGTRQQGALLEVARAMAAGKRGGK</sequence>
<evidence type="ECO:0000313" key="3">
    <source>
        <dbReference type="Proteomes" id="UP001501323"/>
    </source>
</evidence>
<protein>
    <recommendedName>
        <fullName evidence="1">HTH cro/C1-type domain-containing protein</fullName>
    </recommendedName>
</protein>
<dbReference type="InterPro" id="IPR001387">
    <property type="entry name" value="Cro/C1-type_HTH"/>
</dbReference>
<name>A0ABP9E7D2_9GAMM</name>
<gene>
    <name evidence="2" type="ORF">GCM10023332_24190</name>
</gene>
<evidence type="ECO:0000259" key="1">
    <source>
        <dbReference type="SMART" id="SM00530"/>
    </source>
</evidence>
<dbReference type="EMBL" id="BAABJY010000003">
    <property type="protein sequence ID" value="GAA4870761.1"/>
    <property type="molecule type" value="Genomic_DNA"/>
</dbReference>
<dbReference type="RefSeq" id="WP_345295800.1">
    <property type="nucleotide sequence ID" value="NZ_BAABJY010000003.1"/>
</dbReference>
<keyword evidence="3" id="KW-1185">Reference proteome</keyword>
<dbReference type="SUPFAM" id="SSF47413">
    <property type="entry name" value="lambda repressor-like DNA-binding domains"/>
    <property type="match status" value="1"/>
</dbReference>
<evidence type="ECO:0000313" key="2">
    <source>
        <dbReference type="EMBL" id="GAA4870761.1"/>
    </source>
</evidence>
<organism evidence="2 3">
    <name type="scientific">Luteimonas vadosa</name>
    <dbReference type="NCBI Taxonomy" id="1165507"/>
    <lineage>
        <taxon>Bacteria</taxon>
        <taxon>Pseudomonadati</taxon>
        <taxon>Pseudomonadota</taxon>
        <taxon>Gammaproteobacteria</taxon>
        <taxon>Lysobacterales</taxon>
        <taxon>Lysobacteraceae</taxon>
        <taxon>Luteimonas</taxon>
    </lineage>
</organism>
<comment type="caution">
    <text evidence="2">The sequence shown here is derived from an EMBL/GenBank/DDBJ whole genome shotgun (WGS) entry which is preliminary data.</text>
</comment>
<dbReference type="Proteomes" id="UP001501323">
    <property type="component" value="Unassembled WGS sequence"/>
</dbReference>
<dbReference type="SMART" id="SM00530">
    <property type="entry name" value="HTH_XRE"/>
    <property type="match status" value="1"/>
</dbReference>
<reference evidence="3" key="1">
    <citation type="journal article" date="2019" name="Int. J. Syst. Evol. Microbiol.">
        <title>The Global Catalogue of Microorganisms (GCM) 10K type strain sequencing project: providing services to taxonomists for standard genome sequencing and annotation.</title>
        <authorList>
            <consortium name="The Broad Institute Genomics Platform"/>
            <consortium name="The Broad Institute Genome Sequencing Center for Infectious Disease"/>
            <person name="Wu L."/>
            <person name="Ma J."/>
        </authorList>
    </citation>
    <scope>NUCLEOTIDE SEQUENCE [LARGE SCALE GENOMIC DNA]</scope>
    <source>
        <strain evidence="3">JCM 18392</strain>
    </source>
</reference>
<dbReference type="InterPro" id="IPR010982">
    <property type="entry name" value="Lambda_DNA-bd_dom_sf"/>
</dbReference>
<proteinExistence type="predicted"/>
<dbReference type="Pfam" id="PF13560">
    <property type="entry name" value="HTH_31"/>
    <property type="match status" value="1"/>
</dbReference>
<feature type="domain" description="HTH cro/C1-type" evidence="1">
    <location>
        <begin position="6"/>
        <end position="62"/>
    </location>
</feature>
<dbReference type="Gene3D" id="1.10.260.40">
    <property type="entry name" value="lambda repressor-like DNA-binding domains"/>
    <property type="match status" value="1"/>
</dbReference>